<dbReference type="RefSeq" id="WP_022528177.1">
    <property type="nucleotide sequence ID" value="NZ_KI271582.1"/>
</dbReference>
<dbReference type="HOGENOM" id="CLU_879387_0_0_9"/>
<dbReference type="AlphaFoldDB" id="U4TNT4"/>
<keyword evidence="3" id="KW-0804">Transcription</keyword>
<dbReference type="SUPFAM" id="SSF46785">
    <property type="entry name" value="Winged helix' DNA-binding domain"/>
    <property type="match status" value="1"/>
</dbReference>
<sequence>MTEPRYRQIENEVKKRIAAGTYSPGSQIPTEKALAAEFNVSLITSKRALSELADAGLIVRRRGAGSFVKKQVQPAAPSKPAIPLRHYYLDDALPFLWSTLHSAVLPAHRWHSLKETLPPTSGKAPVVLISPTLPTEKIYSLSNKDIPFMVGTTSRQPLPFPQVSFANDQAAALIQEVVQVAPAAGPLPLFYDDTGDTPLADQASAQARFISMTQAFGAAHDVPSTEPTAGVYVFNQARRAVAFAAKQKRADTQRVYLFLISYLPATSASQLQQDLLPWGIQILNFDWTALLMATAQWPGTAQPWHREISPRFVTGG</sequence>
<dbReference type="InterPro" id="IPR050679">
    <property type="entry name" value="Bact_HTH_transcr_reg"/>
</dbReference>
<keyword evidence="1" id="KW-0805">Transcription regulation</keyword>
<dbReference type="InterPro" id="IPR000524">
    <property type="entry name" value="Tscrpt_reg_HTH_GntR"/>
</dbReference>
<dbReference type="Gene3D" id="1.10.10.10">
    <property type="entry name" value="Winged helix-like DNA-binding domain superfamily/Winged helix DNA-binding domain"/>
    <property type="match status" value="1"/>
</dbReference>
<dbReference type="CDD" id="cd07377">
    <property type="entry name" value="WHTH_GntR"/>
    <property type="match status" value="1"/>
</dbReference>
<evidence type="ECO:0000256" key="2">
    <source>
        <dbReference type="ARBA" id="ARBA00023125"/>
    </source>
</evidence>
<dbReference type="STRING" id="1231336.L248_0230"/>
<evidence type="ECO:0000313" key="6">
    <source>
        <dbReference type="Proteomes" id="UP000030647"/>
    </source>
</evidence>
<gene>
    <name evidence="5" type="primary">hutC</name>
    <name evidence="5" type="ORF">L248_0230</name>
</gene>
<reference evidence="6" key="1">
    <citation type="journal article" date="2013" name="Genome Announc.">
        <title>Whole-Genome Sequencing of Lactobacillus shenzhenensis Strain LY-73T.</title>
        <authorList>
            <person name="Lin Z."/>
            <person name="Liu Z."/>
            <person name="Yang R."/>
            <person name="Zou Y."/>
            <person name="Wan D."/>
            <person name="Chen J."/>
            <person name="Guo M."/>
            <person name="Zhao J."/>
            <person name="Fang C."/>
            <person name="Yang R."/>
            <person name="Liu F."/>
        </authorList>
    </citation>
    <scope>NUCLEOTIDE SEQUENCE [LARGE SCALE GENOMIC DNA]</scope>
    <source>
        <strain evidence="6">LY-73</strain>
    </source>
</reference>
<evidence type="ECO:0000259" key="4">
    <source>
        <dbReference type="PROSITE" id="PS50949"/>
    </source>
</evidence>
<evidence type="ECO:0000313" key="5">
    <source>
        <dbReference type="EMBL" id="ERL66551.1"/>
    </source>
</evidence>
<dbReference type="SMART" id="SM00345">
    <property type="entry name" value="HTH_GNTR"/>
    <property type="match status" value="1"/>
</dbReference>
<dbReference type="OrthoDB" id="9815017at2"/>
<keyword evidence="2" id="KW-0238">DNA-binding</keyword>
<name>U4TNT4_9LACO</name>
<proteinExistence type="predicted"/>
<dbReference type="PANTHER" id="PTHR44846">
    <property type="entry name" value="MANNOSYL-D-GLYCERATE TRANSPORT/METABOLISM SYSTEM REPRESSOR MNGR-RELATED"/>
    <property type="match status" value="1"/>
</dbReference>
<protein>
    <submittedName>
        <fullName evidence="5">HutC</fullName>
    </submittedName>
</protein>
<organism evidence="5 6">
    <name type="scientific">Schleiferilactobacillus shenzhenensis LY-73</name>
    <dbReference type="NCBI Taxonomy" id="1231336"/>
    <lineage>
        <taxon>Bacteria</taxon>
        <taxon>Bacillati</taxon>
        <taxon>Bacillota</taxon>
        <taxon>Bacilli</taxon>
        <taxon>Lactobacillales</taxon>
        <taxon>Lactobacillaceae</taxon>
        <taxon>Schleiferilactobacillus</taxon>
    </lineage>
</organism>
<dbReference type="Proteomes" id="UP000030647">
    <property type="component" value="Unassembled WGS sequence"/>
</dbReference>
<dbReference type="InterPro" id="IPR036388">
    <property type="entry name" value="WH-like_DNA-bd_sf"/>
</dbReference>
<feature type="domain" description="HTH gntR-type" evidence="4">
    <location>
        <begin position="3"/>
        <end position="71"/>
    </location>
</feature>
<dbReference type="PROSITE" id="PS50949">
    <property type="entry name" value="HTH_GNTR"/>
    <property type="match status" value="1"/>
</dbReference>
<keyword evidence="6" id="KW-1185">Reference proteome</keyword>
<dbReference type="eggNOG" id="COG1609">
    <property type="taxonomic scope" value="Bacteria"/>
</dbReference>
<dbReference type="EMBL" id="KI271582">
    <property type="protein sequence ID" value="ERL66551.1"/>
    <property type="molecule type" value="Genomic_DNA"/>
</dbReference>
<accession>U4TNT4</accession>
<dbReference type="Pfam" id="PF00392">
    <property type="entry name" value="GntR"/>
    <property type="match status" value="1"/>
</dbReference>
<dbReference type="InterPro" id="IPR036390">
    <property type="entry name" value="WH_DNA-bd_sf"/>
</dbReference>
<dbReference type="GO" id="GO:0003677">
    <property type="term" value="F:DNA binding"/>
    <property type="evidence" value="ECO:0007669"/>
    <property type="project" value="UniProtKB-KW"/>
</dbReference>
<evidence type="ECO:0000256" key="1">
    <source>
        <dbReference type="ARBA" id="ARBA00023015"/>
    </source>
</evidence>
<dbReference type="GO" id="GO:0003700">
    <property type="term" value="F:DNA-binding transcription factor activity"/>
    <property type="evidence" value="ECO:0007669"/>
    <property type="project" value="InterPro"/>
</dbReference>
<evidence type="ECO:0000256" key="3">
    <source>
        <dbReference type="ARBA" id="ARBA00023163"/>
    </source>
</evidence>